<reference evidence="2" key="1">
    <citation type="submission" date="2014-09" db="EMBL/GenBank/DDBJ databases">
        <authorList>
            <person name="Magalhaes I.L.F."/>
            <person name="Oliveira U."/>
            <person name="Santos F.R."/>
            <person name="Vidigal T.H.D.A."/>
            <person name="Brescovit A.D."/>
            <person name="Santos A.J."/>
        </authorList>
    </citation>
    <scope>NUCLEOTIDE SEQUENCE</scope>
    <source>
        <tissue evidence="2">Shoot tissue taken approximately 20 cm above the soil surface</tissue>
    </source>
</reference>
<accession>A0A0A8YBM9</accession>
<name>A0A0A8YBM9_ARUDO</name>
<feature type="region of interest" description="Disordered" evidence="1">
    <location>
        <begin position="1"/>
        <end position="26"/>
    </location>
</feature>
<evidence type="ECO:0000313" key="2">
    <source>
        <dbReference type="EMBL" id="JAD20877.1"/>
    </source>
</evidence>
<dbReference type="EMBL" id="GBRH01277018">
    <property type="protein sequence ID" value="JAD20877.1"/>
    <property type="molecule type" value="Transcribed_RNA"/>
</dbReference>
<evidence type="ECO:0000256" key="1">
    <source>
        <dbReference type="SAM" id="MobiDB-lite"/>
    </source>
</evidence>
<feature type="compositionally biased region" description="Polar residues" evidence="1">
    <location>
        <begin position="16"/>
        <end position="26"/>
    </location>
</feature>
<sequence>MGGQQVVEGSSGQEILQPSTEQRVLG</sequence>
<protein>
    <submittedName>
        <fullName evidence="2">Uncharacterized protein</fullName>
    </submittedName>
</protein>
<proteinExistence type="predicted"/>
<dbReference type="AlphaFoldDB" id="A0A0A8YBM9"/>
<organism evidence="2">
    <name type="scientific">Arundo donax</name>
    <name type="common">Giant reed</name>
    <name type="synonym">Donax arundinaceus</name>
    <dbReference type="NCBI Taxonomy" id="35708"/>
    <lineage>
        <taxon>Eukaryota</taxon>
        <taxon>Viridiplantae</taxon>
        <taxon>Streptophyta</taxon>
        <taxon>Embryophyta</taxon>
        <taxon>Tracheophyta</taxon>
        <taxon>Spermatophyta</taxon>
        <taxon>Magnoliopsida</taxon>
        <taxon>Liliopsida</taxon>
        <taxon>Poales</taxon>
        <taxon>Poaceae</taxon>
        <taxon>PACMAD clade</taxon>
        <taxon>Arundinoideae</taxon>
        <taxon>Arundineae</taxon>
        <taxon>Arundo</taxon>
    </lineage>
</organism>
<reference evidence="2" key="2">
    <citation type="journal article" date="2015" name="Data Brief">
        <title>Shoot transcriptome of the giant reed, Arundo donax.</title>
        <authorList>
            <person name="Barrero R.A."/>
            <person name="Guerrero F.D."/>
            <person name="Moolhuijzen P."/>
            <person name="Goolsby J.A."/>
            <person name="Tidwell J."/>
            <person name="Bellgard S.E."/>
            <person name="Bellgard M.I."/>
        </authorList>
    </citation>
    <scope>NUCLEOTIDE SEQUENCE</scope>
    <source>
        <tissue evidence="2">Shoot tissue taken approximately 20 cm above the soil surface</tissue>
    </source>
</reference>
<feature type="compositionally biased region" description="Low complexity" evidence="1">
    <location>
        <begin position="1"/>
        <end position="14"/>
    </location>
</feature>